<keyword evidence="5 7" id="KW-1133">Transmembrane helix</keyword>
<organism evidence="9 10">
    <name type="scientific">Peptoniphilus stercorisuis</name>
    <dbReference type="NCBI Taxonomy" id="1436965"/>
    <lineage>
        <taxon>Bacteria</taxon>
        <taxon>Bacillati</taxon>
        <taxon>Bacillota</taxon>
        <taxon>Tissierellia</taxon>
        <taxon>Tissierellales</taxon>
        <taxon>Peptoniphilaceae</taxon>
        <taxon>Peptoniphilus</taxon>
    </lineage>
</organism>
<comment type="caution">
    <text evidence="9">The sequence shown here is derived from an EMBL/GenBank/DDBJ whole genome shotgun (WGS) entry which is preliminary data.</text>
</comment>
<evidence type="ECO:0000256" key="4">
    <source>
        <dbReference type="ARBA" id="ARBA00022692"/>
    </source>
</evidence>
<evidence type="ECO:0000256" key="6">
    <source>
        <dbReference type="ARBA" id="ARBA00023136"/>
    </source>
</evidence>
<dbReference type="InterPro" id="IPR002524">
    <property type="entry name" value="Cation_efflux"/>
</dbReference>
<dbReference type="EMBL" id="JAGGLJ010000017">
    <property type="protein sequence ID" value="MBP2025999.1"/>
    <property type="molecule type" value="Genomic_DNA"/>
</dbReference>
<evidence type="ECO:0000256" key="2">
    <source>
        <dbReference type="ARBA" id="ARBA00008114"/>
    </source>
</evidence>
<dbReference type="PANTHER" id="PTHR43840:SF15">
    <property type="entry name" value="MITOCHONDRIAL METAL TRANSPORTER 1-RELATED"/>
    <property type="match status" value="1"/>
</dbReference>
<evidence type="ECO:0000259" key="8">
    <source>
        <dbReference type="Pfam" id="PF01545"/>
    </source>
</evidence>
<dbReference type="InterPro" id="IPR058533">
    <property type="entry name" value="Cation_efflux_TM"/>
</dbReference>
<feature type="transmembrane region" description="Helical" evidence="7">
    <location>
        <begin position="12"/>
        <end position="32"/>
    </location>
</feature>
<dbReference type="RefSeq" id="WP_210061808.1">
    <property type="nucleotide sequence ID" value="NZ_JAGGLJ010000017.1"/>
</dbReference>
<feature type="domain" description="Cation efflux protein transmembrane" evidence="8">
    <location>
        <begin position="13"/>
        <end position="148"/>
    </location>
</feature>
<feature type="transmembrane region" description="Helical" evidence="7">
    <location>
        <begin position="79"/>
        <end position="97"/>
    </location>
</feature>
<protein>
    <submittedName>
        <fullName evidence="9">Cation diffusion facilitator family transporter</fullName>
    </submittedName>
</protein>
<comment type="similarity">
    <text evidence="2">Belongs to the cation diffusion facilitator (CDF) transporter (TC 2.A.4) family.</text>
</comment>
<keyword evidence="10" id="KW-1185">Reference proteome</keyword>
<proteinExistence type="inferred from homology"/>
<dbReference type="Proteomes" id="UP001519306">
    <property type="component" value="Unassembled WGS sequence"/>
</dbReference>
<feature type="transmembrane region" description="Helical" evidence="7">
    <location>
        <begin position="109"/>
        <end position="129"/>
    </location>
</feature>
<reference evidence="9 10" key="1">
    <citation type="submission" date="2021-03" db="EMBL/GenBank/DDBJ databases">
        <title>Genomic Encyclopedia of Type Strains, Phase IV (KMG-IV): sequencing the most valuable type-strain genomes for metagenomic binning, comparative biology and taxonomic classification.</title>
        <authorList>
            <person name="Goeker M."/>
        </authorList>
    </citation>
    <scope>NUCLEOTIDE SEQUENCE [LARGE SCALE GENOMIC DNA]</scope>
    <source>
        <strain evidence="9 10">DSM 27563</strain>
    </source>
</reference>
<accession>A0ABS4KHB3</accession>
<evidence type="ECO:0000256" key="1">
    <source>
        <dbReference type="ARBA" id="ARBA00004141"/>
    </source>
</evidence>
<evidence type="ECO:0000256" key="3">
    <source>
        <dbReference type="ARBA" id="ARBA00022448"/>
    </source>
</evidence>
<dbReference type="InterPro" id="IPR027469">
    <property type="entry name" value="Cation_efflux_TMD_sf"/>
</dbReference>
<dbReference type="SUPFAM" id="SSF161111">
    <property type="entry name" value="Cation efflux protein transmembrane domain-like"/>
    <property type="match status" value="1"/>
</dbReference>
<dbReference type="Gene3D" id="1.20.1510.10">
    <property type="entry name" value="Cation efflux protein transmembrane domain"/>
    <property type="match status" value="1"/>
</dbReference>
<evidence type="ECO:0000313" key="10">
    <source>
        <dbReference type="Proteomes" id="UP001519306"/>
    </source>
</evidence>
<keyword evidence="6 7" id="KW-0472">Membrane</keyword>
<dbReference type="PANTHER" id="PTHR43840">
    <property type="entry name" value="MITOCHONDRIAL METAL TRANSPORTER 1-RELATED"/>
    <property type="match status" value="1"/>
</dbReference>
<comment type="subcellular location">
    <subcellularLocation>
        <location evidence="1">Membrane</location>
        <topology evidence="1">Multi-pass membrane protein</topology>
    </subcellularLocation>
</comment>
<evidence type="ECO:0000256" key="5">
    <source>
        <dbReference type="ARBA" id="ARBA00022989"/>
    </source>
</evidence>
<dbReference type="InterPro" id="IPR050291">
    <property type="entry name" value="CDF_Transporter"/>
</dbReference>
<evidence type="ECO:0000313" key="9">
    <source>
        <dbReference type="EMBL" id="MBP2025999.1"/>
    </source>
</evidence>
<keyword evidence="3" id="KW-0813">Transport</keyword>
<dbReference type="Pfam" id="PF01545">
    <property type="entry name" value="Cation_efflux"/>
    <property type="match status" value="1"/>
</dbReference>
<dbReference type="NCBIfam" id="TIGR01297">
    <property type="entry name" value="CDF"/>
    <property type="match status" value="1"/>
</dbReference>
<sequence>MNNRENKGIKLSIFGTIINIILFITKLFVGIITNSSAIIAEAFNNLLDSLSFILSIIGFRFAKKKNNHYYPFGYGRAEYLAGFIVSLITISVGIELIKYTTINFNSNNIIFNNSALIVLIFSIISKFIIGIQSKITSKKINSITLRALY</sequence>
<keyword evidence="4 7" id="KW-0812">Transmembrane</keyword>
<gene>
    <name evidence="9" type="ORF">J2Z71_001551</name>
</gene>
<evidence type="ECO:0000256" key="7">
    <source>
        <dbReference type="SAM" id="Phobius"/>
    </source>
</evidence>
<feature type="transmembrane region" description="Helical" evidence="7">
    <location>
        <begin position="38"/>
        <end position="59"/>
    </location>
</feature>
<name>A0ABS4KHB3_9FIRM</name>